<dbReference type="InterPro" id="IPR032687">
    <property type="entry name" value="AraC-type_N"/>
</dbReference>
<dbReference type="EMBL" id="APQK01000012">
    <property type="protein sequence ID" value="ENW05167.1"/>
    <property type="molecule type" value="Genomic_DNA"/>
</dbReference>
<name>N9E4U8_9GAMM</name>
<comment type="caution">
    <text evidence="5">The sequence shown here is derived from an EMBL/GenBank/DDBJ whole genome shotgun (WGS) entry which is preliminary data.</text>
</comment>
<feature type="domain" description="HTH araC/xylS-type" evidence="4">
    <location>
        <begin position="227"/>
        <end position="329"/>
    </location>
</feature>
<dbReference type="GO" id="GO:0005829">
    <property type="term" value="C:cytosol"/>
    <property type="evidence" value="ECO:0007669"/>
    <property type="project" value="TreeGrafter"/>
</dbReference>
<dbReference type="HOGENOM" id="CLU_047522_1_1_6"/>
<evidence type="ECO:0000313" key="6">
    <source>
        <dbReference type="Proteomes" id="UP000018417"/>
    </source>
</evidence>
<evidence type="ECO:0000313" key="5">
    <source>
        <dbReference type="EMBL" id="ENW05167.1"/>
    </source>
</evidence>
<dbReference type="InterPro" id="IPR009057">
    <property type="entry name" value="Homeodomain-like_sf"/>
</dbReference>
<dbReference type="AlphaFoldDB" id="N9E4U8"/>
<evidence type="ECO:0000256" key="3">
    <source>
        <dbReference type="ARBA" id="ARBA00023163"/>
    </source>
</evidence>
<dbReference type="PANTHER" id="PTHR47894">
    <property type="entry name" value="HTH-TYPE TRANSCRIPTIONAL REGULATOR GADX"/>
    <property type="match status" value="1"/>
</dbReference>
<sequence length="331" mass="38404">MIERHFNTEAGFFAVETYKTMKNLGFDVAGIFSNLGQFVPVKSSEFRNNGEIHKYLWEITEKSSGDMLVGLHVGENMPILRGHIMEYIFLSSSSFREAMEKADIYFSIISDLIQPLLQVNKNAEIIFKFKFPIRHFIDFTLAQVKAFFTYVTGGEFELIELHLPYQSSHDEAEYKRVFECSIIFGSDEIVMVFDTNLLSWKSPSAEPHLLAAHEILAERFLRDLAKHDLIFRIQSELDKKIPLEIPDRDYISERLNKDPQKLKVELASIGTSFSEIIDDYQKNLACSLLRQPDMSIEQIAYMTGFSEPSAFHRAFKRWTGLTPRQYSQKWH</sequence>
<keyword evidence="1" id="KW-0805">Transcription regulation</keyword>
<dbReference type="SUPFAM" id="SSF46689">
    <property type="entry name" value="Homeodomain-like"/>
    <property type="match status" value="1"/>
</dbReference>
<gene>
    <name evidence="5" type="ORF">F934_01899</name>
</gene>
<keyword evidence="3" id="KW-0804">Transcription</keyword>
<evidence type="ECO:0000259" key="4">
    <source>
        <dbReference type="PROSITE" id="PS01124"/>
    </source>
</evidence>
<dbReference type="InterPro" id="IPR020449">
    <property type="entry name" value="Tscrpt_reg_AraC-type_HTH"/>
</dbReference>
<dbReference type="SMART" id="SM00342">
    <property type="entry name" value="HTH_ARAC"/>
    <property type="match status" value="1"/>
</dbReference>
<evidence type="ECO:0000256" key="2">
    <source>
        <dbReference type="ARBA" id="ARBA00023125"/>
    </source>
</evidence>
<dbReference type="Pfam" id="PF12625">
    <property type="entry name" value="Arabinose_bd"/>
    <property type="match status" value="1"/>
</dbReference>
<protein>
    <recommendedName>
        <fullName evidence="4">HTH araC/xylS-type domain-containing protein</fullName>
    </recommendedName>
</protein>
<accession>N9E4U8</accession>
<dbReference type="PRINTS" id="PR00032">
    <property type="entry name" value="HTHARAC"/>
</dbReference>
<dbReference type="PANTHER" id="PTHR47894:SF1">
    <property type="entry name" value="HTH-TYPE TRANSCRIPTIONAL REGULATOR VQSM"/>
    <property type="match status" value="1"/>
</dbReference>
<dbReference type="PATRIC" id="fig|1217649.3.peg.1835"/>
<dbReference type="GO" id="GO:0000976">
    <property type="term" value="F:transcription cis-regulatory region binding"/>
    <property type="evidence" value="ECO:0007669"/>
    <property type="project" value="TreeGrafter"/>
</dbReference>
<dbReference type="Proteomes" id="UP000018417">
    <property type="component" value="Unassembled WGS sequence"/>
</dbReference>
<dbReference type="Gene3D" id="1.10.10.60">
    <property type="entry name" value="Homeodomain-like"/>
    <property type="match status" value="1"/>
</dbReference>
<evidence type="ECO:0000256" key="1">
    <source>
        <dbReference type="ARBA" id="ARBA00023015"/>
    </source>
</evidence>
<dbReference type="Pfam" id="PF12833">
    <property type="entry name" value="HTH_18"/>
    <property type="match status" value="1"/>
</dbReference>
<keyword evidence="2" id="KW-0238">DNA-binding</keyword>
<dbReference type="PROSITE" id="PS01124">
    <property type="entry name" value="HTH_ARAC_FAMILY_2"/>
    <property type="match status" value="1"/>
</dbReference>
<organism evidence="5 6">
    <name type="scientific">Acinetobacter beijerinckii ANC 3835</name>
    <dbReference type="NCBI Taxonomy" id="1217649"/>
    <lineage>
        <taxon>Bacteria</taxon>
        <taxon>Pseudomonadati</taxon>
        <taxon>Pseudomonadota</taxon>
        <taxon>Gammaproteobacteria</taxon>
        <taxon>Moraxellales</taxon>
        <taxon>Moraxellaceae</taxon>
        <taxon>Acinetobacter</taxon>
    </lineage>
</organism>
<dbReference type="GO" id="GO:0003700">
    <property type="term" value="F:DNA-binding transcription factor activity"/>
    <property type="evidence" value="ECO:0007669"/>
    <property type="project" value="InterPro"/>
</dbReference>
<reference evidence="5 6" key="1">
    <citation type="submission" date="2013-02" db="EMBL/GenBank/DDBJ databases">
        <title>The Genome Sequence of Acinetobacter beijerinckii ANC 3835.</title>
        <authorList>
            <consortium name="The Broad Institute Genome Sequencing Platform"/>
            <consortium name="The Broad Institute Genome Sequencing Center for Infectious Disease"/>
            <person name="Cerqueira G."/>
            <person name="Feldgarden M."/>
            <person name="Courvalin P."/>
            <person name="Perichon B."/>
            <person name="Grillot-Courvalin C."/>
            <person name="Clermont D."/>
            <person name="Rocha E."/>
            <person name="Yoon E.-J."/>
            <person name="Nemec A."/>
            <person name="Walker B."/>
            <person name="Young S.K."/>
            <person name="Zeng Q."/>
            <person name="Gargeya S."/>
            <person name="Fitzgerald M."/>
            <person name="Haas B."/>
            <person name="Abouelleil A."/>
            <person name="Alvarado L."/>
            <person name="Arachchi H.M."/>
            <person name="Berlin A.M."/>
            <person name="Chapman S.B."/>
            <person name="Dewar J."/>
            <person name="Goldberg J."/>
            <person name="Griggs A."/>
            <person name="Gujja S."/>
            <person name="Hansen M."/>
            <person name="Howarth C."/>
            <person name="Imamovic A."/>
            <person name="Larimer J."/>
            <person name="McCowan C."/>
            <person name="Murphy C."/>
            <person name="Neiman D."/>
            <person name="Pearson M."/>
            <person name="Priest M."/>
            <person name="Roberts A."/>
            <person name="Saif S."/>
            <person name="Shea T."/>
            <person name="Sisk P."/>
            <person name="Sykes S."/>
            <person name="Wortman J."/>
            <person name="Nusbaum C."/>
            <person name="Birren B."/>
        </authorList>
    </citation>
    <scope>NUCLEOTIDE SEQUENCE [LARGE SCALE GENOMIC DNA]</scope>
    <source>
        <strain evidence="5 6">ANC 3835</strain>
    </source>
</reference>
<dbReference type="InterPro" id="IPR018060">
    <property type="entry name" value="HTH_AraC"/>
</dbReference>
<dbReference type="RefSeq" id="WP_005054251.1">
    <property type="nucleotide sequence ID" value="NZ_KB849759.1"/>
</dbReference>
<proteinExistence type="predicted"/>